<keyword evidence="1" id="KW-0812">Transmembrane</keyword>
<protein>
    <recommendedName>
        <fullName evidence="2">OTU domain-containing protein</fullName>
    </recommendedName>
</protein>
<dbReference type="PANTHER" id="PTHR12931">
    <property type="entry name" value="UBIQUITIN THIOLESTERASE PROTEIN OTUB"/>
    <property type="match status" value="1"/>
</dbReference>
<keyword evidence="4" id="KW-1185">Reference proteome</keyword>
<evidence type="ECO:0000313" key="3">
    <source>
        <dbReference type="EMBL" id="CAD8205561.1"/>
    </source>
</evidence>
<gene>
    <name evidence="3" type="ORF">PPENT_87.1.T1410025</name>
</gene>
<organism evidence="3 4">
    <name type="scientific">Paramecium pentaurelia</name>
    <dbReference type="NCBI Taxonomy" id="43138"/>
    <lineage>
        <taxon>Eukaryota</taxon>
        <taxon>Sar</taxon>
        <taxon>Alveolata</taxon>
        <taxon>Ciliophora</taxon>
        <taxon>Intramacronucleata</taxon>
        <taxon>Oligohymenophorea</taxon>
        <taxon>Peniculida</taxon>
        <taxon>Parameciidae</taxon>
        <taxon>Paramecium</taxon>
    </lineage>
</organism>
<dbReference type="EMBL" id="CAJJDO010000141">
    <property type="protein sequence ID" value="CAD8205561.1"/>
    <property type="molecule type" value="Genomic_DNA"/>
</dbReference>
<dbReference type="Proteomes" id="UP000689195">
    <property type="component" value="Unassembled WGS sequence"/>
</dbReference>
<dbReference type="GO" id="GO:0043130">
    <property type="term" value="F:ubiquitin binding"/>
    <property type="evidence" value="ECO:0007669"/>
    <property type="project" value="TreeGrafter"/>
</dbReference>
<keyword evidence="1" id="KW-1133">Transmembrane helix</keyword>
<dbReference type="GO" id="GO:0004843">
    <property type="term" value="F:cysteine-type deubiquitinase activity"/>
    <property type="evidence" value="ECO:0007669"/>
    <property type="project" value="TreeGrafter"/>
</dbReference>
<feature type="transmembrane region" description="Helical" evidence="1">
    <location>
        <begin position="6"/>
        <end position="22"/>
    </location>
</feature>
<dbReference type="FunFam" id="1.20.1300.20:FF:000006">
    <property type="entry name" value="Uncharacterized protein"/>
    <property type="match status" value="1"/>
</dbReference>
<comment type="caution">
    <text evidence="3">The sequence shown here is derived from an EMBL/GenBank/DDBJ whole genome shotgun (WGS) entry which is preliminary data.</text>
</comment>
<proteinExistence type="predicted"/>
<dbReference type="PROSITE" id="PS50802">
    <property type="entry name" value="OTU"/>
    <property type="match status" value="1"/>
</dbReference>
<accession>A0A8S1XVW1</accession>
<dbReference type="AlphaFoldDB" id="A0A8S1XVW1"/>
<reference evidence="3" key="1">
    <citation type="submission" date="2021-01" db="EMBL/GenBank/DDBJ databases">
        <authorList>
            <consortium name="Genoscope - CEA"/>
            <person name="William W."/>
        </authorList>
    </citation>
    <scope>NUCLEOTIDE SEQUENCE</scope>
</reference>
<dbReference type="CDD" id="cd22749">
    <property type="entry name" value="Otubain_C65"/>
    <property type="match status" value="1"/>
</dbReference>
<evidence type="ECO:0000313" key="4">
    <source>
        <dbReference type="Proteomes" id="UP000689195"/>
    </source>
</evidence>
<dbReference type="GO" id="GO:0005634">
    <property type="term" value="C:nucleus"/>
    <property type="evidence" value="ECO:0007669"/>
    <property type="project" value="TreeGrafter"/>
</dbReference>
<dbReference type="InterPro" id="IPR019400">
    <property type="entry name" value="Peptidase_C65_otubain"/>
</dbReference>
<keyword evidence="1" id="KW-0472">Membrane</keyword>
<dbReference type="Pfam" id="PF10275">
    <property type="entry name" value="Peptidase_C65"/>
    <property type="match status" value="1"/>
</dbReference>
<feature type="domain" description="OTU" evidence="2">
    <location>
        <begin position="160"/>
        <end position="358"/>
    </location>
</feature>
<dbReference type="GO" id="GO:0071108">
    <property type="term" value="P:protein K48-linked deubiquitination"/>
    <property type="evidence" value="ECO:0007669"/>
    <property type="project" value="TreeGrafter"/>
</dbReference>
<evidence type="ECO:0000259" key="2">
    <source>
        <dbReference type="PROSITE" id="PS50802"/>
    </source>
</evidence>
<evidence type="ECO:0000256" key="1">
    <source>
        <dbReference type="SAM" id="Phobius"/>
    </source>
</evidence>
<dbReference type="PANTHER" id="PTHR12931:SF15">
    <property type="entry name" value="UBIQUITIN THIOESTERASE OTUBAIN-LIKE"/>
    <property type="match status" value="1"/>
</dbReference>
<sequence>MTQLLYYFVGIIVVFLIVFILVKKYCKSNNPENQHYNFELEPIGPKGYQTEIQIQNNNEAHCKINIISDQMSSNRQMSSINSKIQQSIQLNTPSHFKADTQRNKFVQDTINYLYDNSCRKRNVGNNFKYFLGEYYQSSDFLQQYNVKKLVSKQQLKQICTAYRAVRGDGNCFYTAFGFQFLEILLLKYTNDQFYKFLNENQIPFQIKLQNENIIDESNQQAFRNEFFYRLERLKLIQDINIRKQRLFEEFRAYEKENEQIDGCLYGLTTIFFRNLANKAVELNQLINHNFDSQILFQWEVECNDNEIVISSLANFLKLFIQLIFFTNSDFIVNKYGMEDDQKIILLIKPGHYNIGIKED</sequence>
<name>A0A8S1XVW1_9CILI</name>
<dbReference type="InterPro" id="IPR003323">
    <property type="entry name" value="OTU_dom"/>
</dbReference>
<dbReference type="OrthoDB" id="18915at2759"/>